<feature type="region of interest" description="Disordered" evidence="1">
    <location>
        <begin position="1"/>
        <end position="35"/>
    </location>
</feature>
<protein>
    <submittedName>
        <fullName evidence="2">Uncharacterized protein</fullName>
    </submittedName>
</protein>
<sequence length="91" mass="9865">MVSTVGHRGADRWTRGNAGLRCGSTPTTPRGPELPREVFRHEPGDTAAAALRLDAVVPDPVDRAAFRAAHPQVRGTAQEWLDRLNRALESA</sequence>
<evidence type="ECO:0000313" key="3">
    <source>
        <dbReference type="Proteomes" id="UP001273589"/>
    </source>
</evidence>
<accession>A0AAJ2Q106</accession>
<proteinExistence type="predicted"/>
<evidence type="ECO:0000256" key="1">
    <source>
        <dbReference type="SAM" id="MobiDB-lite"/>
    </source>
</evidence>
<reference evidence="2" key="1">
    <citation type="journal article" date="2023" name="Microb. Genom.">
        <title>Mesoterricola silvestris gen. nov., sp. nov., Mesoterricola sediminis sp. nov., Geothrix oryzae sp. nov., Geothrix edaphica sp. nov., Geothrix rubra sp. nov., and Geothrix limicola sp. nov., six novel members of Acidobacteriota isolated from soils.</title>
        <authorList>
            <person name="Weisberg A.J."/>
            <person name="Pearce E."/>
            <person name="Kramer C.G."/>
            <person name="Chang J.H."/>
            <person name="Clarke C.R."/>
        </authorList>
    </citation>
    <scope>NUCLEOTIDE SEQUENCE</scope>
    <source>
        <strain evidence="2">ND06-05F</strain>
    </source>
</reference>
<dbReference type="Proteomes" id="UP001273589">
    <property type="component" value="Unassembled WGS sequence"/>
</dbReference>
<comment type="caution">
    <text evidence="2">The sequence shown here is derived from an EMBL/GenBank/DDBJ whole genome shotgun (WGS) entry which is preliminary data.</text>
</comment>
<name>A0AAJ2Q106_9ACTN</name>
<dbReference type="RefSeq" id="WP_199924157.1">
    <property type="nucleotide sequence ID" value="NZ_JARAWN010000656.1"/>
</dbReference>
<evidence type="ECO:0000313" key="2">
    <source>
        <dbReference type="EMBL" id="MDX3136742.1"/>
    </source>
</evidence>
<gene>
    <name evidence="2" type="ORF">PV367_44705</name>
</gene>
<dbReference type="AlphaFoldDB" id="A0AAJ2Q106"/>
<organism evidence="2 3">
    <name type="scientific">Streptomyces europaeiscabiei</name>
    <dbReference type="NCBI Taxonomy" id="146819"/>
    <lineage>
        <taxon>Bacteria</taxon>
        <taxon>Bacillati</taxon>
        <taxon>Actinomycetota</taxon>
        <taxon>Actinomycetes</taxon>
        <taxon>Kitasatosporales</taxon>
        <taxon>Streptomycetaceae</taxon>
        <taxon>Streptomyces</taxon>
    </lineage>
</organism>
<dbReference type="EMBL" id="JARAWN010000656">
    <property type="protein sequence ID" value="MDX3136742.1"/>
    <property type="molecule type" value="Genomic_DNA"/>
</dbReference>